<gene>
    <name evidence="1" type="ORF">B0174_09460</name>
</gene>
<dbReference type="SUPFAM" id="SSF53335">
    <property type="entry name" value="S-adenosyl-L-methionine-dependent methyltransferases"/>
    <property type="match status" value="1"/>
</dbReference>
<dbReference type="OrthoDB" id="9791837at2"/>
<dbReference type="PANTHER" id="PTHR43861">
    <property type="entry name" value="TRANS-ACONITATE 2-METHYLTRANSFERASE-RELATED"/>
    <property type="match status" value="1"/>
</dbReference>
<reference evidence="1 2" key="1">
    <citation type="submission" date="2017-02" db="EMBL/GenBank/DDBJ databases">
        <title>Arcobacter caeni sp. nov, a new Arcobacter species isolated from reclaimed water.</title>
        <authorList>
            <person name="Figueras M.J."/>
            <person name="Perez-Cataluna A."/>
            <person name="Salas-Masso N."/>
        </authorList>
    </citation>
    <scope>NUCLEOTIDE SEQUENCE [LARGE SCALE GENOMIC DNA]</scope>
    <source>
        <strain evidence="1 2">RW17-10</strain>
    </source>
</reference>
<evidence type="ECO:0000313" key="1">
    <source>
        <dbReference type="EMBL" id="PUE63765.1"/>
    </source>
</evidence>
<evidence type="ECO:0008006" key="3">
    <source>
        <dbReference type="Google" id="ProtNLM"/>
    </source>
</evidence>
<dbReference type="PANTHER" id="PTHR43861:SF6">
    <property type="entry name" value="METHYLTRANSFERASE TYPE 11"/>
    <property type="match status" value="1"/>
</dbReference>
<dbReference type="Gene3D" id="3.40.50.150">
    <property type="entry name" value="Vaccinia Virus protein VP39"/>
    <property type="match status" value="1"/>
</dbReference>
<dbReference type="AlphaFoldDB" id="A0A363CXD1"/>
<name>A0A363CXD1_9BACT</name>
<dbReference type="Gene3D" id="3.40.50.720">
    <property type="entry name" value="NAD(P)-binding Rossmann-like Domain"/>
    <property type="match status" value="1"/>
</dbReference>
<dbReference type="CDD" id="cd02440">
    <property type="entry name" value="AdoMet_MTases"/>
    <property type="match status" value="1"/>
</dbReference>
<dbReference type="InterPro" id="IPR029063">
    <property type="entry name" value="SAM-dependent_MTases_sf"/>
</dbReference>
<dbReference type="Proteomes" id="UP000251135">
    <property type="component" value="Unassembled WGS sequence"/>
</dbReference>
<dbReference type="RefSeq" id="WP_108560058.1">
    <property type="nucleotide sequence ID" value="NZ_MUXE01000014.1"/>
</dbReference>
<proteinExistence type="predicted"/>
<organism evidence="1 2">
    <name type="scientific">Arcobacter caeni</name>
    <dbReference type="NCBI Taxonomy" id="1912877"/>
    <lineage>
        <taxon>Bacteria</taxon>
        <taxon>Pseudomonadati</taxon>
        <taxon>Campylobacterota</taxon>
        <taxon>Epsilonproteobacteria</taxon>
        <taxon>Campylobacterales</taxon>
        <taxon>Arcobacteraceae</taxon>
        <taxon>Arcobacter</taxon>
    </lineage>
</organism>
<protein>
    <recommendedName>
        <fullName evidence="3">Methyltransferase type 12</fullName>
    </recommendedName>
</protein>
<evidence type="ECO:0000313" key="2">
    <source>
        <dbReference type="Proteomes" id="UP000251135"/>
    </source>
</evidence>
<comment type="caution">
    <text evidence="1">The sequence shown here is derived from an EMBL/GenBank/DDBJ whole genome shotgun (WGS) entry which is preliminary data.</text>
</comment>
<sequence>MNKIFKKDIDTLPFIYKELYSPFNDKGIPNSLPFELQIDDVIGLLKQKPNDMVKINLEKAYRQGSIVGGVITDDSENIKYANDFIEFFLDSIERNLLKDMNILEIGSGTGLLLSQIKNYCHNVIGVEPGAHCLKAKEKYNVNVIHDFFPTNHIKGKFDVIIMSIVLEHFENPSSFLNLLSKYLNSDGLIILSVPDVEPFILSGDISMLFHEHYSYFTNKSLNNLIIKSGYRICNKSKSSYGGLLYRSISIEQKLELSEEDYKIAYKESNDFFVKSKEKLDSLKSFLNKIVEDDLSLGVYVPSRFLNILFTSKIEIKKLRFFDDNPEIKNKFYAGFDIKIENKVDLIKEPTDIVLIFSHSFGKIIRDNIINNLPNQTKIIVWEELFSNKELEKL</sequence>
<dbReference type="EMBL" id="MUXE01000014">
    <property type="protein sequence ID" value="PUE63765.1"/>
    <property type="molecule type" value="Genomic_DNA"/>
</dbReference>
<dbReference type="Pfam" id="PF13489">
    <property type="entry name" value="Methyltransf_23"/>
    <property type="match status" value="1"/>
</dbReference>
<accession>A0A363CXD1</accession>
<keyword evidence="2" id="KW-1185">Reference proteome</keyword>